<evidence type="ECO:0000256" key="2">
    <source>
        <dbReference type="ARBA" id="ARBA00022603"/>
    </source>
</evidence>
<sequence length="375" mass="39526">MNTVDARKKLRTGYTTGTCAALAAKAAAEYWLDGSVPQTVSVHTPKGITITVCPMDGGRDHTGAMCWVRKDGGDDIDATHGMRIGARIEPLVPPSADVVIDGGEGVGVVTKPGLDQPVGSAAINRVPRAMIAQAVQDICAARNIKTAFRVIIAAEGGREIAKKTFNPHLGIVNGISILGTSGIVEPMSVQALVDTIALCEKQAAALGKKHLILTPGNYGEAFLQENRIASEAVAVVKCSNFIGEALDMAAEYGFSTVLLVGHIGKLVKLAGGIMNTHSRWADCRTELICAHAAVCGAGQALCQQLIEAATTDACFELLSKAGLKEQVMASLLAAIQNHLERRAAGAYQVGAVLFSNEYGELGRTRETEDLIRLWK</sequence>
<name>A0A9D2M0A6_9FIRM</name>
<evidence type="ECO:0000313" key="7">
    <source>
        <dbReference type="Proteomes" id="UP000824209"/>
    </source>
</evidence>
<accession>A0A9D2M0A6</accession>
<gene>
    <name evidence="5 6" type="primary">cbiD</name>
    <name evidence="6" type="ORF">H9943_01685</name>
</gene>
<reference evidence="6" key="1">
    <citation type="journal article" date="2021" name="PeerJ">
        <title>Extensive microbial diversity within the chicken gut microbiome revealed by metagenomics and culture.</title>
        <authorList>
            <person name="Gilroy R."/>
            <person name="Ravi A."/>
            <person name="Getino M."/>
            <person name="Pursley I."/>
            <person name="Horton D.L."/>
            <person name="Alikhan N.F."/>
            <person name="Baker D."/>
            <person name="Gharbi K."/>
            <person name="Hall N."/>
            <person name="Watson M."/>
            <person name="Adriaenssens E.M."/>
            <person name="Foster-Nyarko E."/>
            <person name="Jarju S."/>
            <person name="Secka A."/>
            <person name="Antonio M."/>
            <person name="Oren A."/>
            <person name="Chaudhuri R.R."/>
            <person name="La Ragione R."/>
            <person name="Hildebrand F."/>
            <person name="Pallen M.J."/>
        </authorList>
    </citation>
    <scope>NUCLEOTIDE SEQUENCE</scope>
    <source>
        <strain evidence="6">ChiBcec8-14828</strain>
    </source>
</reference>
<dbReference type="SUPFAM" id="SSF111342">
    <property type="entry name" value="CbiD-like"/>
    <property type="match status" value="1"/>
</dbReference>
<dbReference type="EMBL" id="DWYA01000015">
    <property type="protein sequence ID" value="HJB39090.1"/>
    <property type="molecule type" value="Genomic_DNA"/>
</dbReference>
<comment type="catalytic activity">
    <reaction evidence="5">
        <text>Co-precorrin-5B + S-adenosyl-L-methionine = Co-precorrin-6A + S-adenosyl-L-homocysteine</text>
        <dbReference type="Rhea" id="RHEA:26285"/>
        <dbReference type="ChEBI" id="CHEBI:57856"/>
        <dbReference type="ChEBI" id="CHEBI:59789"/>
        <dbReference type="ChEBI" id="CHEBI:60063"/>
        <dbReference type="ChEBI" id="CHEBI:60064"/>
        <dbReference type="EC" id="2.1.1.195"/>
    </reaction>
</comment>
<dbReference type="NCBIfam" id="TIGR00312">
    <property type="entry name" value="cbiD"/>
    <property type="match status" value="1"/>
</dbReference>
<evidence type="ECO:0000256" key="3">
    <source>
        <dbReference type="ARBA" id="ARBA00022679"/>
    </source>
</evidence>
<dbReference type="EC" id="2.1.1.195" evidence="5"/>
<dbReference type="HAMAP" id="MF_00787">
    <property type="entry name" value="CbiD"/>
    <property type="match status" value="1"/>
</dbReference>
<proteinExistence type="inferred from homology"/>
<protein>
    <recommendedName>
        <fullName evidence="5">Cobalt-precorrin-5B C(1)-methyltransferase</fullName>
        <ecNumber evidence="5">2.1.1.195</ecNumber>
    </recommendedName>
    <alternativeName>
        <fullName evidence="5">Cobalt-precorrin-6A synthase</fullName>
    </alternativeName>
</protein>
<comment type="caution">
    <text evidence="6">The sequence shown here is derived from an EMBL/GenBank/DDBJ whole genome shotgun (WGS) entry which is preliminary data.</text>
</comment>
<dbReference type="Gene3D" id="3.30.2110.10">
    <property type="entry name" value="CbiD-like"/>
    <property type="match status" value="1"/>
</dbReference>
<evidence type="ECO:0000256" key="4">
    <source>
        <dbReference type="ARBA" id="ARBA00022691"/>
    </source>
</evidence>
<dbReference type="PANTHER" id="PTHR35863:SF1">
    <property type="entry name" value="COBALT-PRECORRIN-5B C(1)-METHYLTRANSFERASE"/>
    <property type="match status" value="1"/>
</dbReference>
<keyword evidence="2 5" id="KW-0489">Methyltransferase</keyword>
<dbReference type="PIRSF" id="PIRSF026782">
    <property type="entry name" value="CbiD"/>
    <property type="match status" value="1"/>
</dbReference>
<organism evidence="6 7">
    <name type="scientific">Candidatus Ruthenibacterium avium</name>
    <dbReference type="NCBI Taxonomy" id="2838751"/>
    <lineage>
        <taxon>Bacteria</taxon>
        <taxon>Bacillati</taxon>
        <taxon>Bacillota</taxon>
        <taxon>Clostridia</taxon>
        <taxon>Eubacteriales</taxon>
        <taxon>Oscillospiraceae</taxon>
        <taxon>Ruthenibacterium</taxon>
    </lineage>
</organism>
<comment type="pathway">
    <text evidence="5">Cofactor biosynthesis; adenosylcobalamin biosynthesis; cob(II)yrinate a,c-diamide from sirohydrochlorin (anaerobic route): step 6/10.</text>
</comment>
<dbReference type="InterPro" id="IPR002748">
    <property type="entry name" value="CbiD"/>
</dbReference>
<evidence type="ECO:0000256" key="1">
    <source>
        <dbReference type="ARBA" id="ARBA00022573"/>
    </source>
</evidence>
<dbReference type="GO" id="GO:0019251">
    <property type="term" value="P:anaerobic cobalamin biosynthetic process"/>
    <property type="evidence" value="ECO:0007669"/>
    <property type="project" value="UniProtKB-UniRule"/>
</dbReference>
<comment type="similarity">
    <text evidence="5">Belongs to the CbiD family.</text>
</comment>
<reference evidence="6" key="2">
    <citation type="submission" date="2021-04" db="EMBL/GenBank/DDBJ databases">
        <authorList>
            <person name="Gilroy R."/>
        </authorList>
    </citation>
    <scope>NUCLEOTIDE SEQUENCE</scope>
    <source>
        <strain evidence="6">ChiBcec8-14828</strain>
    </source>
</reference>
<comment type="function">
    <text evidence="5">Catalyzes the methylation of C-1 in cobalt-precorrin-5B to form cobalt-precorrin-6A.</text>
</comment>
<evidence type="ECO:0000313" key="6">
    <source>
        <dbReference type="EMBL" id="HJB39090.1"/>
    </source>
</evidence>
<dbReference type="AlphaFoldDB" id="A0A9D2M0A6"/>
<dbReference type="PANTHER" id="PTHR35863">
    <property type="entry name" value="COBALT-PRECORRIN-5B C(1)-METHYLTRANSFERASE"/>
    <property type="match status" value="1"/>
</dbReference>
<keyword evidence="1 5" id="KW-0169">Cobalamin biosynthesis</keyword>
<dbReference type="InterPro" id="IPR036074">
    <property type="entry name" value="CbiD_sf"/>
</dbReference>
<keyword evidence="3 5" id="KW-0808">Transferase</keyword>
<keyword evidence="4 5" id="KW-0949">S-adenosyl-L-methionine</keyword>
<dbReference type="Pfam" id="PF01888">
    <property type="entry name" value="CbiD"/>
    <property type="match status" value="1"/>
</dbReference>
<dbReference type="GO" id="GO:0032259">
    <property type="term" value="P:methylation"/>
    <property type="evidence" value="ECO:0007669"/>
    <property type="project" value="UniProtKB-KW"/>
</dbReference>
<evidence type="ECO:0000256" key="5">
    <source>
        <dbReference type="HAMAP-Rule" id="MF_00787"/>
    </source>
</evidence>
<dbReference type="Proteomes" id="UP000824209">
    <property type="component" value="Unassembled WGS sequence"/>
</dbReference>
<dbReference type="GO" id="GO:0008168">
    <property type="term" value="F:methyltransferase activity"/>
    <property type="evidence" value="ECO:0007669"/>
    <property type="project" value="UniProtKB-UniRule"/>
</dbReference>